<feature type="domain" description="Interferon-related developmental regulator C-terminal" evidence="3">
    <location>
        <begin position="365"/>
        <end position="417"/>
    </location>
</feature>
<feature type="domain" description="Interferon-related developmental regulator N-terminal" evidence="4">
    <location>
        <begin position="22"/>
        <end position="320"/>
    </location>
</feature>
<evidence type="ECO:0000313" key="6">
    <source>
        <dbReference type="Proteomes" id="UP001151699"/>
    </source>
</evidence>
<dbReference type="InterPro" id="IPR016024">
    <property type="entry name" value="ARM-type_fold"/>
</dbReference>
<dbReference type="PANTHER" id="PTHR12354">
    <property type="entry name" value="INTERFERON-RELATED DEVELOPMENTAL REGULATOR"/>
    <property type="match status" value="1"/>
</dbReference>
<evidence type="ECO:0000259" key="3">
    <source>
        <dbReference type="Pfam" id="PF04836"/>
    </source>
</evidence>
<dbReference type="Gene3D" id="1.25.10.10">
    <property type="entry name" value="Leucine-rich Repeat Variant"/>
    <property type="match status" value="1"/>
</dbReference>
<dbReference type="SUPFAM" id="SSF48371">
    <property type="entry name" value="ARM repeat"/>
    <property type="match status" value="1"/>
</dbReference>
<reference evidence="5" key="1">
    <citation type="submission" date="2022-07" db="EMBL/GenBank/DDBJ databases">
        <authorList>
            <person name="Trinca V."/>
            <person name="Uliana J.V.C."/>
            <person name="Torres T.T."/>
            <person name="Ward R.J."/>
            <person name="Monesi N."/>
        </authorList>
    </citation>
    <scope>NUCLEOTIDE SEQUENCE</scope>
    <source>
        <strain evidence="5">HSMRA1968</strain>
        <tissue evidence="5">Whole embryos</tissue>
    </source>
</reference>
<keyword evidence="6" id="KW-1185">Reference proteome</keyword>
<gene>
    <name evidence="5" type="primary">IFRD1_1</name>
    <name evidence="5" type="ORF">Bhyg_16973</name>
</gene>
<dbReference type="Pfam" id="PF04836">
    <property type="entry name" value="IFRD_C"/>
    <property type="match status" value="1"/>
</dbReference>
<dbReference type="InterPro" id="IPR006921">
    <property type="entry name" value="Interferon-rel_develop_reg_C"/>
</dbReference>
<evidence type="ECO:0000259" key="4">
    <source>
        <dbReference type="Pfam" id="PF05004"/>
    </source>
</evidence>
<dbReference type="AlphaFoldDB" id="A0A9Q0RUK7"/>
<name>A0A9Q0RUK7_9DIPT</name>
<feature type="region of interest" description="Disordered" evidence="2">
    <location>
        <begin position="1"/>
        <end position="44"/>
    </location>
</feature>
<dbReference type="Proteomes" id="UP001151699">
    <property type="component" value="Unassembled WGS sequence"/>
</dbReference>
<evidence type="ECO:0000256" key="2">
    <source>
        <dbReference type="SAM" id="MobiDB-lite"/>
    </source>
</evidence>
<proteinExistence type="inferred from homology"/>
<dbReference type="InterPro" id="IPR007701">
    <property type="entry name" value="Interferon-rel_develop_reg_N"/>
</dbReference>
<sequence>MNEKNVGQNADSNSDDESLNDNTSVYSMRSDANGSIDDESDDVGVASTEKYEEKLVQAIENATEKSVQIRVAALQAICEIMMHRFLPDFIEDRKITIMDLIEKSIRRGKGTEQALAAQLAPLLIMQLGGGEEIIKNIGQLLLVTAQNKSSSFDARVKCVSALALLNFFGGDDIGDVITLMQHFEGIFSGSYLKGDKTPAAVAAEAGSLHAAALSAWGLLLTLIPPGDFCSLMTNNSMTPSIRNLIGMLQSPHLEVRMVTGEVIALVLECGRAHDEDFLASYLPELIDATKLLATDSNKFRAKRDRKTQRATFRDVLRYLEDDTPPEITIRFGSESLELDTWAIHHQYTALCAIMGPGMTSHLRENDFLRDVLQLGSKLIQSNGMAVFKQKKLERRLINAAAFKARTLSRSKNRDKRSAVFA</sequence>
<accession>A0A9Q0RUK7</accession>
<dbReference type="InterPro" id="IPR039777">
    <property type="entry name" value="IFRD"/>
</dbReference>
<dbReference type="EMBL" id="WJQU01003172">
    <property type="protein sequence ID" value="KAJ6627060.1"/>
    <property type="molecule type" value="Genomic_DNA"/>
</dbReference>
<evidence type="ECO:0000256" key="1">
    <source>
        <dbReference type="ARBA" id="ARBA00008828"/>
    </source>
</evidence>
<protein>
    <submittedName>
        <fullName evidence="5">Interferon-related developmental regulator 1</fullName>
    </submittedName>
</protein>
<dbReference type="InterPro" id="IPR011989">
    <property type="entry name" value="ARM-like"/>
</dbReference>
<dbReference type="PANTHER" id="PTHR12354:SF1">
    <property type="entry name" value="INTERFERON-RELATED DEVELOPMENTAL REGULATOR 1"/>
    <property type="match status" value="1"/>
</dbReference>
<comment type="caution">
    <text evidence="5">The sequence shown here is derived from an EMBL/GenBank/DDBJ whole genome shotgun (WGS) entry which is preliminary data.</text>
</comment>
<dbReference type="Pfam" id="PF05004">
    <property type="entry name" value="IFRD"/>
    <property type="match status" value="1"/>
</dbReference>
<comment type="similarity">
    <text evidence="1">Belongs to the IFRD family.</text>
</comment>
<dbReference type="OrthoDB" id="18978at2759"/>
<evidence type="ECO:0000313" key="5">
    <source>
        <dbReference type="EMBL" id="KAJ6627060.1"/>
    </source>
</evidence>
<organism evidence="5 6">
    <name type="scientific">Pseudolycoriella hygida</name>
    <dbReference type="NCBI Taxonomy" id="35572"/>
    <lineage>
        <taxon>Eukaryota</taxon>
        <taxon>Metazoa</taxon>
        <taxon>Ecdysozoa</taxon>
        <taxon>Arthropoda</taxon>
        <taxon>Hexapoda</taxon>
        <taxon>Insecta</taxon>
        <taxon>Pterygota</taxon>
        <taxon>Neoptera</taxon>
        <taxon>Endopterygota</taxon>
        <taxon>Diptera</taxon>
        <taxon>Nematocera</taxon>
        <taxon>Sciaroidea</taxon>
        <taxon>Sciaridae</taxon>
        <taxon>Pseudolycoriella</taxon>
    </lineage>
</organism>